<comment type="pathway">
    <text evidence="1">Cofactor biosynthesis; riboflavin biosynthesis.</text>
</comment>
<dbReference type="SUPFAM" id="SSF53597">
    <property type="entry name" value="Dihydrofolate reductase-like"/>
    <property type="match status" value="1"/>
</dbReference>
<name>A0ABV7YDC8_9ACTN</name>
<evidence type="ECO:0000256" key="1">
    <source>
        <dbReference type="ARBA" id="ARBA00005104"/>
    </source>
</evidence>
<comment type="caution">
    <text evidence="5">The sequence shown here is derived from an EMBL/GenBank/DDBJ whole genome shotgun (WGS) entry which is preliminary data.</text>
</comment>
<evidence type="ECO:0000259" key="4">
    <source>
        <dbReference type="Pfam" id="PF01872"/>
    </source>
</evidence>
<evidence type="ECO:0000256" key="3">
    <source>
        <dbReference type="ARBA" id="ARBA00023002"/>
    </source>
</evidence>
<keyword evidence="3" id="KW-0560">Oxidoreductase</keyword>
<reference evidence="6" key="1">
    <citation type="journal article" date="2019" name="Int. J. Syst. Evol. Microbiol.">
        <title>The Global Catalogue of Microorganisms (GCM) 10K type strain sequencing project: providing services to taxonomists for standard genome sequencing and annotation.</title>
        <authorList>
            <consortium name="The Broad Institute Genomics Platform"/>
            <consortium name="The Broad Institute Genome Sequencing Center for Infectious Disease"/>
            <person name="Wu L."/>
            <person name="Ma J."/>
        </authorList>
    </citation>
    <scope>NUCLEOTIDE SEQUENCE [LARGE SCALE GENOMIC DNA]</scope>
    <source>
        <strain evidence="6">CGMCC 4.7241</strain>
    </source>
</reference>
<dbReference type="InterPro" id="IPR024072">
    <property type="entry name" value="DHFR-like_dom_sf"/>
</dbReference>
<evidence type="ECO:0000256" key="2">
    <source>
        <dbReference type="ARBA" id="ARBA00022857"/>
    </source>
</evidence>
<protein>
    <submittedName>
        <fullName evidence="5">Pyrimidine reductase family protein</fullName>
    </submittedName>
</protein>
<feature type="domain" description="Bacterial bifunctional deaminase-reductase C-terminal" evidence="4">
    <location>
        <begin position="29"/>
        <end position="217"/>
    </location>
</feature>
<dbReference type="PANTHER" id="PTHR38011">
    <property type="entry name" value="DIHYDROFOLATE REDUCTASE FAMILY PROTEIN (AFU_ORTHOLOGUE AFUA_8G06820)"/>
    <property type="match status" value="1"/>
</dbReference>
<dbReference type="RefSeq" id="WP_205119613.1">
    <property type="nucleotide sequence ID" value="NZ_JAFBCM010000001.1"/>
</dbReference>
<keyword evidence="6" id="KW-1185">Reference proteome</keyword>
<dbReference type="Gene3D" id="3.40.430.10">
    <property type="entry name" value="Dihydrofolate Reductase, subunit A"/>
    <property type="match status" value="1"/>
</dbReference>
<keyword evidence="2" id="KW-0521">NADP</keyword>
<dbReference type="Proteomes" id="UP001595699">
    <property type="component" value="Unassembled WGS sequence"/>
</dbReference>
<proteinExistence type="predicted"/>
<dbReference type="Pfam" id="PF01872">
    <property type="entry name" value="RibD_C"/>
    <property type="match status" value="1"/>
</dbReference>
<dbReference type="InterPro" id="IPR002734">
    <property type="entry name" value="RibDG_C"/>
</dbReference>
<evidence type="ECO:0000313" key="6">
    <source>
        <dbReference type="Proteomes" id="UP001595699"/>
    </source>
</evidence>
<organism evidence="5 6">
    <name type="scientific">Tenggerimyces flavus</name>
    <dbReference type="NCBI Taxonomy" id="1708749"/>
    <lineage>
        <taxon>Bacteria</taxon>
        <taxon>Bacillati</taxon>
        <taxon>Actinomycetota</taxon>
        <taxon>Actinomycetes</taxon>
        <taxon>Propionibacteriales</taxon>
        <taxon>Nocardioidaceae</taxon>
        <taxon>Tenggerimyces</taxon>
    </lineage>
</organism>
<gene>
    <name evidence="5" type="ORF">ACFOUW_20980</name>
</gene>
<sequence length="241" mass="25584">MRLVIPPEPEVELDDDALARLYALPSGRRWVRAMMIATVDGAAHGPDGRSGSISGPADRRMMGLLRALSDVVLVGAETVRAEGYGPMRVRPEYAALRAAVGLAEPPRLAIVTRSLDLPDKPLADGRTIVLAPRSAPLDALSKLASRVDVVTTGAERVDLTEALDVLASRGLRHIQCEGGPRLLAGLVGAGLVDELSLTVSPKLLAGDAPRVMNGSQPGLTELVLASLTEEDGFLFYRWLRG</sequence>
<dbReference type="InterPro" id="IPR050765">
    <property type="entry name" value="Riboflavin_Biosynth_HTPR"/>
</dbReference>
<accession>A0ABV7YDC8</accession>
<dbReference type="PANTHER" id="PTHR38011:SF7">
    <property type="entry name" value="2,5-DIAMINO-6-RIBOSYLAMINO-4(3H)-PYRIMIDINONE 5'-PHOSPHATE REDUCTASE"/>
    <property type="match status" value="1"/>
</dbReference>
<evidence type="ECO:0000313" key="5">
    <source>
        <dbReference type="EMBL" id="MFC3763325.1"/>
    </source>
</evidence>
<dbReference type="EMBL" id="JBHRZH010000017">
    <property type="protein sequence ID" value="MFC3763325.1"/>
    <property type="molecule type" value="Genomic_DNA"/>
</dbReference>